<accession>A0ABX5H0N6</accession>
<name>A0ABX5H0N6_PHOAN</name>
<feature type="domain" description="Fimbrial-type adhesion" evidence="1">
    <location>
        <begin position="32"/>
        <end position="177"/>
    </location>
</feature>
<dbReference type="InterPro" id="IPR000259">
    <property type="entry name" value="Adhesion_dom_fimbrial"/>
</dbReference>
<evidence type="ECO:0000313" key="2">
    <source>
        <dbReference type="EMBL" id="PSX06357.1"/>
    </source>
</evidence>
<evidence type="ECO:0000259" key="1">
    <source>
        <dbReference type="Pfam" id="PF00419"/>
    </source>
</evidence>
<comment type="caution">
    <text evidence="2">The sequence shown here is derived from an EMBL/GenBank/DDBJ whole genome shotgun (WGS) entry which is preliminary data.</text>
</comment>
<organism evidence="2 3">
    <name type="scientific">Photobacterium angustum</name>
    <dbReference type="NCBI Taxonomy" id="661"/>
    <lineage>
        <taxon>Bacteria</taxon>
        <taxon>Pseudomonadati</taxon>
        <taxon>Pseudomonadota</taxon>
        <taxon>Gammaproteobacteria</taxon>
        <taxon>Vibrionales</taxon>
        <taxon>Vibrionaceae</taxon>
        <taxon>Photobacterium</taxon>
    </lineage>
</organism>
<keyword evidence="3" id="KW-1185">Reference proteome</keyword>
<dbReference type="InterPro" id="IPR050263">
    <property type="entry name" value="Bact_Fimbrial_Adh_Pro"/>
</dbReference>
<dbReference type="Proteomes" id="UP000240989">
    <property type="component" value="Unassembled WGS sequence"/>
</dbReference>
<dbReference type="InterPro" id="IPR008966">
    <property type="entry name" value="Adhesion_dom_sf"/>
</dbReference>
<reference evidence="2 3" key="1">
    <citation type="submission" date="2018-01" db="EMBL/GenBank/DDBJ databases">
        <title>Whole genome sequencing of Histamine producing bacteria.</title>
        <authorList>
            <person name="Butler K."/>
        </authorList>
    </citation>
    <scope>NUCLEOTIDE SEQUENCE [LARGE SCALE GENOMIC DNA]</scope>
    <source>
        <strain evidence="2 3">A6-1</strain>
    </source>
</reference>
<evidence type="ECO:0000313" key="3">
    <source>
        <dbReference type="Proteomes" id="UP000240989"/>
    </source>
</evidence>
<dbReference type="PANTHER" id="PTHR33420">
    <property type="entry name" value="FIMBRIAL SUBUNIT ELFA-RELATED"/>
    <property type="match status" value="1"/>
</dbReference>
<sequence>MSVKLVLSFIFIFFVQSAYSITLVNEIKKTSINITGNVIDNSCEVVPKNIDVNLFNNPLKQLSYKGAVTANVLFSINLIHCGDSVKAIKVVYKGEEDNIDKNLLAINKVPGSTEGVAIQLLNSNKNQKPINQLMNNTQWIPLHPGSNVINYYARLKATTNKVTYGHVRSQAIFNIEYL</sequence>
<proteinExistence type="predicted"/>
<dbReference type="InterPro" id="IPR036937">
    <property type="entry name" value="Adhesion_dom_fimbrial_sf"/>
</dbReference>
<dbReference type="PANTHER" id="PTHR33420:SF25">
    <property type="entry name" value="PROTEIN FIMF"/>
    <property type="match status" value="1"/>
</dbReference>
<dbReference type="Gene3D" id="2.60.40.1090">
    <property type="entry name" value="Fimbrial-type adhesion domain"/>
    <property type="match status" value="1"/>
</dbReference>
<dbReference type="SUPFAM" id="SSF49401">
    <property type="entry name" value="Bacterial adhesins"/>
    <property type="match status" value="1"/>
</dbReference>
<dbReference type="RefSeq" id="WP_052957733.1">
    <property type="nucleotide sequence ID" value="NZ_JZSW01000006.1"/>
</dbReference>
<dbReference type="EMBL" id="PYOU01000016">
    <property type="protein sequence ID" value="PSX06357.1"/>
    <property type="molecule type" value="Genomic_DNA"/>
</dbReference>
<gene>
    <name evidence="2" type="ORF">C0W27_16680</name>
</gene>
<dbReference type="Pfam" id="PF00419">
    <property type="entry name" value="Fimbrial"/>
    <property type="match status" value="1"/>
</dbReference>
<protein>
    <submittedName>
        <fullName evidence="2">Type 1 fimbrial protein</fullName>
    </submittedName>
</protein>